<evidence type="ECO:0000313" key="10">
    <source>
        <dbReference type="Proteomes" id="UP001430804"/>
    </source>
</evidence>
<dbReference type="InterPro" id="IPR031312">
    <property type="entry name" value="Na/sul_symport_CS"/>
</dbReference>
<feature type="transmembrane region" description="Helical" evidence="7">
    <location>
        <begin position="504"/>
        <end position="522"/>
    </location>
</feature>
<keyword evidence="4" id="KW-0677">Repeat</keyword>
<comment type="caution">
    <text evidence="9">The sequence shown here is derived from an EMBL/GenBank/DDBJ whole genome shotgun (WGS) entry which is preliminary data.</text>
</comment>
<dbReference type="PANTHER" id="PTHR43652:SF2">
    <property type="entry name" value="BASIC AMINO ACID ANTIPORTER YFCC-RELATED"/>
    <property type="match status" value="1"/>
</dbReference>
<feature type="domain" description="RCK C-terminal" evidence="8">
    <location>
        <begin position="212"/>
        <end position="296"/>
    </location>
</feature>
<organism evidence="9 10">
    <name type="scientific">Pseudohoeflea coraliihabitans</name>
    <dbReference type="NCBI Taxonomy" id="2860393"/>
    <lineage>
        <taxon>Bacteria</taxon>
        <taxon>Pseudomonadati</taxon>
        <taxon>Pseudomonadota</taxon>
        <taxon>Alphaproteobacteria</taxon>
        <taxon>Hyphomicrobiales</taxon>
        <taxon>Rhizobiaceae</taxon>
        <taxon>Pseudohoeflea</taxon>
    </lineage>
</organism>
<feature type="transmembrane region" description="Helical" evidence="7">
    <location>
        <begin position="402"/>
        <end position="431"/>
    </location>
</feature>
<evidence type="ECO:0000256" key="2">
    <source>
        <dbReference type="ARBA" id="ARBA00022448"/>
    </source>
</evidence>
<evidence type="ECO:0000256" key="7">
    <source>
        <dbReference type="SAM" id="Phobius"/>
    </source>
</evidence>
<evidence type="ECO:0000259" key="8">
    <source>
        <dbReference type="PROSITE" id="PS51202"/>
    </source>
</evidence>
<feature type="transmembrane region" description="Helical" evidence="7">
    <location>
        <begin position="34"/>
        <end position="52"/>
    </location>
</feature>
<feature type="transmembrane region" description="Helical" evidence="7">
    <location>
        <begin position="473"/>
        <end position="498"/>
    </location>
</feature>
<feature type="transmembrane region" description="Helical" evidence="7">
    <location>
        <begin position="64"/>
        <end position="86"/>
    </location>
</feature>
<protein>
    <submittedName>
        <fullName evidence="9">SLC13 family permease</fullName>
    </submittedName>
</protein>
<feature type="transmembrane region" description="Helical" evidence="7">
    <location>
        <begin position="443"/>
        <end position="461"/>
    </location>
</feature>
<accession>A0ABS6WLU4</accession>
<keyword evidence="10" id="KW-1185">Reference proteome</keyword>
<keyword evidence="2" id="KW-0813">Transport</keyword>
<dbReference type="InterPro" id="IPR004680">
    <property type="entry name" value="Cit_transptr-like_dom"/>
</dbReference>
<feature type="transmembrane region" description="Helical" evidence="7">
    <location>
        <begin position="6"/>
        <end position="27"/>
    </location>
</feature>
<dbReference type="Pfam" id="PF03600">
    <property type="entry name" value="CitMHS"/>
    <property type="match status" value="1"/>
</dbReference>
<dbReference type="Pfam" id="PF02080">
    <property type="entry name" value="TrkA_C"/>
    <property type="match status" value="1"/>
</dbReference>
<feature type="transmembrane region" description="Helical" evidence="7">
    <location>
        <begin position="570"/>
        <end position="590"/>
    </location>
</feature>
<feature type="transmembrane region" description="Helical" evidence="7">
    <location>
        <begin position="146"/>
        <end position="167"/>
    </location>
</feature>
<dbReference type="PANTHER" id="PTHR43652">
    <property type="entry name" value="BASIC AMINO ACID ANTIPORTER YFCC-RELATED"/>
    <property type="match status" value="1"/>
</dbReference>
<reference evidence="9" key="1">
    <citation type="submission" date="2021-07" db="EMBL/GenBank/DDBJ databases">
        <title>Pseudohoeflea marina sp. nov. a polyhydroxyalcanoate-producing bacterium.</title>
        <authorList>
            <person name="Zheng W."/>
            <person name="Yu S."/>
            <person name="Huang Y."/>
        </authorList>
    </citation>
    <scope>NUCLEOTIDE SEQUENCE</scope>
    <source>
        <strain evidence="9">DP4N28-3</strain>
    </source>
</reference>
<feature type="domain" description="RCK C-terminal" evidence="8">
    <location>
        <begin position="300"/>
        <end position="384"/>
    </location>
</feature>
<dbReference type="InterPro" id="IPR006037">
    <property type="entry name" value="RCK_C"/>
</dbReference>
<name>A0ABS6WLU4_9HYPH</name>
<evidence type="ECO:0000256" key="3">
    <source>
        <dbReference type="ARBA" id="ARBA00022692"/>
    </source>
</evidence>
<keyword evidence="3 7" id="KW-0812">Transmembrane</keyword>
<dbReference type="RefSeq" id="WP_219200760.1">
    <property type="nucleotide sequence ID" value="NZ_JAHWQX010000001.1"/>
</dbReference>
<dbReference type="InterPro" id="IPR051679">
    <property type="entry name" value="DASS-Related_Transporters"/>
</dbReference>
<feature type="transmembrane region" description="Helical" evidence="7">
    <location>
        <begin position="187"/>
        <end position="207"/>
    </location>
</feature>
<evidence type="ECO:0000256" key="6">
    <source>
        <dbReference type="ARBA" id="ARBA00023136"/>
    </source>
</evidence>
<dbReference type="EMBL" id="JAHWQX010000001">
    <property type="protein sequence ID" value="MBW3096387.1"/>
    <property type="molecule type" value="Genomic_DNA"/>
</dbReference>
<dbReference type="PROSITE" id="PS51202">
    <property type="entry name" value="RCK_C"/>
    <property type="match status" value="2"/>
</dbReference>
<sequence length="591" mass="61972">MYLEFIESYQAIIGLVVLAVMFAGFLSERYPPEVIAATAAALCMVLGFVSPSEAMAAFSNPAPITIGAMFILSGALVRTGVLDALAEMVVARAQNHPTLAIGAFILVTMLASAFVNNTPIVLVLIPVVIKLAKTAGVAPTRLLIPLSYIGILGGTLTLVGTSTNLLVDGVARQQGLEPFGIFEITPIGIVAAISGLISIGIMGRFLLPDRGHAEQDLLLGETEFLTEVTLTAEGEEGRTIADIAKFNRPGMTVTGIRRGKELTRAGLEDFALRKGDTVIVRAPTSEVLTLNSLEGVRVGLRGAQKPSETTMVVEAVVAPRRVTQGVPISALSLGRRFGIRVLGAHRHNHIPGPDLGAVRLKAADKLLIEGPPEGFEELSTETDLVSVTHPSGRAYRRGKAPIALIALGLVVALAAFGVMEIGALAMIAVAAILILRCIDADEAWGALDGSILVLIFAMLIVGRALENSGSVDLVVAALTPVLTAVPPLLALLLIYYGASIMTELVTNNAVAVVLTPVVIGLAEPLGIDVRAILMAVMFGASASFATPIGYQTNTLVYGAANYRFSDFLKIGVPMNLVVGAFSTLAIYLWFG</sequence>
<dbReference type="PROSITE" id="PS01271">
    <property type="entry name" value="NA_SULFATE"/>
    <property type="match status" value="1"/>
</dbReference>
<comment type="subcellular location">
    <subcellularLocation>
        <location evidence="1">Membrane</location>
        <topology evidence="1">Multi-pass membrane protein</topology>
    </subcellularLocation>
</comment>
<proteinExistence type="predicted"/>
<evidence type="ECO:0000256" key="4">
    <source>
        <dbReference type="ARBA" id="ARBA00022737"/>
    </source>
</evidence>
<feature type="transmembrane region" description="Helical" evidence="7">
    <location>
        <begin position="529"/>
        <end position="550"/>
    </location>
</feature>
<evidence type="ECO:0000256" key="5">
    <source>
        <dbReference type="ARBA" id="ARBA00022989"/>
    </source>
</evidence>
<evidence type="ECO:0000313" key="9">
    <source>
        <dbReference type="EMBL" id="MBW3096387.1"/>
    </source>
</evidence>
<keyword evidence="5 7" id="KW-1133">Transmembrane helix</keyword>
<dbReference type="Proteomes" id="UP001430804">
    <property type="component" value="Unassembled WGS sequence"/>
</dbReference>
<gene>
    <name evidence="9" type="ORF">KY465_03735</name>
</gene>
<feature type="transmembrane region" description="Helical" evidence="7">
    <location>
        <begin position="98"/>
        <end position="115"/>
    </location>
</feature>
<keyword evidence="6 7" id="KW-0472">Membrane</keyword>
<evidence type="ECO:0000256" key="1">
    <source>
        <dbReference type="ARBA" id="ARBA00004141"/>
    </source>
</evidence>